<protein>
    <submittedName>
        <fullName evidence="1">Uncharacterized protein</fullName>
    </submittedName>
</protein>
<dbReference type="EMBL" id="BNJK01000001">
    <property type="protein sequence ID" value="GHO90343.1"/>
    <property type="molecule type" value="Genomic_DNA"/>
</dbReference>
<evidence type="ECO:0000313" key="1">
    <source>
        <dbReference type="EMBL" id="GHO90343.1"/>
    </source>
</evidence>
<gene>
    <name evidence="1" type="ORF">KSF_003910</name>
</gene>
<comment type="caution">
    <text evidence="1">The sequence shown here is derived from an EMBL/GenBank/DDBJ whole genome shotgun (WGS) entry which is preliminary data.</text>
</comment>
<keyword evidence="2" id="KW-1185">Reference proteome</keyword>
<evidence type="ECO:0000313" key="2">
    <source>
        <dbReference type="Proteomes" id="UP000597444"/>
    </source>
</evidence>
<dbReference type="AlphaFoldDB" id="A0A8J3ID54"/>
<sequence length="90" mass="9936">MNCSLAEVMGEEAIFPPASRFVPVLTVPEWKIRGEFASSFLRDERFVMNLPSTNWWLERSAAAGRIAGEAALQYAENVPARALAARPDAL</sequence>
<dbReference type="Proteomes" id="UP000597444">
    <property type="component" value="Unassembled WGS sequence"/>
</dbReference>
<reference evidence="1" key="1">
    <citation type="submission" date="2020-10" db="EMBL/GenBank/DDBJ databases">
        <title>Taxonomic study of unclassified bacteria belonging to the class Ktedonobacteria.</title>
        <authorList>
            <person name="Yabe S."/>
            <person name="Wang C.M."/>
            <person name="Zheng Y."/>
            <person name="Sakai Y."/>
            <person name="Cavaletti L."/>
            <person name="Monciardini P."/>
            <person name="Donadio S."/>
        </authorList>
    </citation>
    <scope>NUCLEOTIDE SEQUENCE</scope>
    <source>
        <strain evidence="1">ID150040</strain>
    </source>
</reference>
<accession>A0A8J3ID54</accession>
<organism evidence="1 2">
    <name type="scientific">Reticulibacter mediterranei</name>
    <dbReference type="NCBI Taxonomy" id="2778369"/>
    <lineage>
        <taxon>Bacteria</taxon>
        <taxon>Bacillati</taxon>
        <taxon>Chloroflexota</taxon>
        <taxon>Ktedonobacteria</taxon>
        <taxon>Ktedonobacterales</taxon>
        <taxon>Reticulibacteraceae</taxon>
        <taxon>Reticulibacter</taxon>
    </lineage>
</organism>
<proteinExistence type="predicted"/>
<name>A0A8J3ID54_9CHLR</name>